<gene>
    <name evidence="2" type="ORF">OCBIM_22030091mg</name>
</gene>
<evidence type="ECO:0000313" key="2">
    <source>
        <dbReference type="EMBL" id="KOF79019.1"/>
    </source>
</evidence>
<keyword evidence="1" id="KW-0732">Signal</keyword>
<name>A0A0L8GQ93_OCTBM</name>
<accession>A0A0L8GQ93</accession>
<dbReference type="EMBL" id="KQ420886">
    <property type="protein sequence ID" value="KOF79019.1"/>
    <property type="molecule type" value="Genomic_DNA"/>
</dbReference>
<proteinExistence type="predicted"/>
<feature type="chain" id="PRO_5005583186" description="Secreted protein" evidence="1">
    <location>
        <begin position="17"/>
        <end position="88"/>
    </location>
</feature>
<dbReference type="AlphaFoldDB" id="A0A0L8GQ93"/>
<evidence type="ECO:0000256" key="1">
    <source>
        <dbReference type="SAM" id="SignalP"/>
    </source>
</evidence>
<organism evidence="2">
    <name type="scientific">Octopus bimaculoides</name>
    <name type="common">California two-spotted octopus</name>
    <dbReference type="NCBI Taxonomy" id="37653"/>
    <lineage>
        <taxon>Eukaryota</taxon>
        <taxon>Metazoa</taxon>
        <taxon>Spiralia</taxon>
        <taxon>Lophotrochozoa</taxon>
        <taxon>Mollusca</taxon>
        <taxon>Cephalopoda</taxon>
        <taxon>Coleoidea</taxon>
        <taxon>Octopodiformes</taxon>
        <taxon>Octopoda</taxon>
        <taxon>Incirrata</taxon>
        <taxon>Octopodidae</taxon>
        <taxon>Octopus</taxon>
    </lineage>
</organism>
<sequence length="88" mass="10279">MVIFLFNLTCVVLEHSIQITVNSAYPKPLEFCRCHKQYFRILAKLQERLFGIIFLSVCVTHTYTLTSGHRNRSLYEVIYGPTPRSNLQ</sequence>
<evidence type="ECO:0008006" key="3">
    <source>
        <dbReference type="Google" id="ProtNLM"/>
    </source>
</evidence>
<feature type="signal peptide" evidence="1">
    <location>
        <begin position="1"/>
        <end position="16"/>
    </location>
</feature>
<reference evidence="2" key="1">
    <citation type="submission" date="2015-07" db="EMBL/GenBank/DDBJ databases">
        <title>MeaNS - Measles Nucleotide Surveillance Program.</title>
        <authorList>
            <person name="Tran T."/>
            <person name="Druce J."/>
        </authorList>
    </citation>
    <scope>NUCLEOTIDE SEQUENCE</scope>
    <source>
        <strain evidence="2">UCB-OBI-ISO-001</strain>
        <tissue evidence="2">Gonad</tissue>
    </source>
</reference>
<protein>
    <recommendedName>
        <fullName evidence="3">Secreted protein</fullName>
    </recommendedName>
</protein>